<evidence type="ECO:0000313" key="3">
    <source>
        <dbReference type="Proteomes" id="UP000193218"/>
    </source>
</evidence>
<sequence>MASSSSSMPSGPCCQRCYRENRSVVPLEEDYDTRELVCSSCGLVDQARSGARNLVGESNAGATVFEDHDMLTTWKGEWNANSSLNERRFKYTLAGLLDTYLVDARTCILEQPDPDLKRHATTIFEQIRRAEQRKRNVSASSRGDPRYFHATTNPHSRVFPFQVVVAIKLAAQLRTLAWINTRLERETQWEQGIAKTPHGSVPVVPPLWELYKATHRLPNVSAGRLDDYYYLDRTLRSSCQLIRCPLSRTDDMLCLFLQAIRRFKTLASFSSHQDRLPHLLSKPLSGESKTSAIREWRVSDWAYFDDVEIDWEKVLEVGYNLYQAQQCVSLWDHTAAAQCAVALCFVATSGVLREVIPQQINILRELSLEFGLNDQTTNERFRDLKKFVISWSNSLKDAGIPFPQVNPPRVGGLGDGFKNYASDLRRGIPEQEILCAVTVDVATHWRDILQARLNTRQAAKTFAEELRDARSQAAAAGMRLEPILMSRRWKEENEKNTSMQFASAMLHSTDPKVDRADANAASQSRRSPPPTPPLHRPVDLKDTSRIDTLLQEQDDNSSDGGKSEVSTDDEGAPSRQRRSIEPSPGLNLHGLGEDSQPFAFTIGPDGFSRAQDDSANRITTPASMSSAGKPLAGVAGTSELSAASQGMERLPSISTRVSAGPDNNSASETEQTVSRSYKSNHAEYSRASSVAASDTSKHSAPMSVSGSSFALPITPGLSATPLREMSSAPSEAGSGSFHRAKSLALSDVGDFTDPDSHVGILERERDFYMTNRKVSKAGAKARRDQAKADRMATGWIPKPFGGGRKRKTAGSSTEEGVESGASADGPGSGTGSGPGSGPGSGLKAGKRHKPPVERILARMAKSADAAVAVDIVESQARDDLPPVLARAES</sequence>
<dbReference type="GeneID" id="33558735"/>
<keyword evidence="3" id="KW-1185">Reference proteome</keyword>
<feature type="region of interest" description="Disordered" evidence="1">
    <location>
        <begin position="513"/>
        <end position="737"/>
    </location>
</feature>
<proteinExistence type="predicted"/>
<dbReference type="AlphaFoldDB" id="A0A1Y1U7W1"/>
<dbReference type="InParanoid" id="A0A1Y1U7W1"/>
<feature type="region of interest" description="Disordered" evidence="1">
    <location>
        <begin position="774"/>
        <end position="853"/>
    </location>
</feature>
<dbReference type="EMBL" id="NBSH01000015">
    <property type="protein sequence ID" value="ORX34121.1"/>
    <property type="molecule type" value="Genomic_DNA"/>
</dbReference>
<evidence type="ECO:0000256" key="1">
    <source>
        <dbReference type="SAM" id="MobiDB-lite"/>
    </source>
</evidence>
<protein>
    <submittedName>
        <fullName evidence="2">Uncharacterized protein</fullName>
    </submittedName>
</protein>
<reference evidence="2 3" key="1">
    <citation type="submission" date="2017-03" db="EMBL/GenBank/DDBJ databases">
        <title>Widespread Adenine N6-methylation of Active Genes in Fungi.</title>
        <authorList>
            <consortium name="DOE Joint Genome Institute"/>
            <person name="Mondo S.J."/>
            <person name="Dannebaum R.O."/>
            <person name="Kuo R.C."/>
            <person name="Louie K.B."/>
            <person name="Bewick A.J."/>
            <person name="Labutti K."/>
            <person name="Haridas S."/>
            <person name="Kuo A."/>
            <person name="Salamov A."/>
            <person name="Ahrendt S.R."/>
            <person name="Lau R."/>
            <person name="Bowen B.P."/>
            <person name="Lipzen A."/>
            <person name="Sullivan W."/>
            <person name="Andreopoulos W.B."/>
            <person name="Clum A."/>
            <person name="Lindquist E."/>
            <person name="Daum C."/>
            <person name="Northen T.R."/>
            <person name="Ramamoorthy G."/>
            <person name="Schmitz R.J."/>
            <person name="Gryganskyi A."/>
            <person name="Culley D."/>
            <person name="Magnuson J."/>
            <person name="James T.Y."/>
            <person name="O'Malley M.A."/>
            <person name="Stajich J.E."/>
            <person name="Spatafora J.W."/>
            <person name="Visel A."/>
            <person name="Grigoriev I.V."/>
        </authorList>
    </citation>
    <scope>NUCLEOTIDE SEQUENCE [LARGE SCALE GENOMIC DNA]</scope>
    <source>
        <strain evidence="2 3">NRRL Y-17943</strain>
    </source>
</reference>
<evidence type="ECO:0000313" key="2">
    <source>
        <dbReference type="EMBL" id="ORX34121.1"/>
    </source>
</evidence>
<organism evidence="2 3">
    <name type="scientific">Kockovaella imperatae</name>
    <dbReference type="NCBI Taxonomy" id="4999"/>
    <lineage>
        <taxon>Eukaryota</taxon>
        <taxon>Fungi</taxon>
        <taxon>Dikarya</taxon>
        <taxon>Basidiomycota</taxon>
        <taxon>Agaricomycotina</taxon>
        <taxon>Tremellomycetes</taxon>
        <taxon>Tremellales</taxon>
        <taxon>Cuniculitremaceae</taxon>
        <taxon>Kockovaella</taxon>
    </lineage>
</organism>
<feature type="compositionally biased region" description="Polar residues" evidence="1">
    <location>
        <begin position="616"/>
        <end position="626"/>
    </location>
</feature>
<gene>
    <name evidence="2" type="ORF">BD324DRAFT_636693</name>
</gene>
<comment type="caution">
    <text evidence="2">The sequence shown here is derived from an EMBL/GenBank/DDBJ whole genome shotgun (WGS) entry which is preliminary data.</text>
</comment>
<feature type="compositionally biased region" description="Gly residues" evidence="1">
    <location>
        <begin position="826"/>
        <end position="842"/>
    </location>
</feature>
<feature type="compositionally biased region" description="Polar residues" evidence="1">
    <location>
        <begin position="652"/>
        <end position="679"/>
    </location>
</feature>
<accession>A0A1Y1U7W1</accession>
<dbReference type="Proteomes" id="UP000193218">
    <property type="component" value="Unassembled WGS sequence"/>
</dbReference>
<dbReference type="OrthoDB" id="2596052at2759"/>
<feature type="compositionally biased region" description="Basic and acidic residues" evidence="1">
    <location>
        <begin position="536"/>
        <end position="545"/>
    </location>
</feature>
<dbReference type="RefSeq" id="XP_021868399.1">
    <property type="nucleotide sequence ID" value="XM_022016926.1"/>
</dbReference>
<feature type="compositionally biased region" description="Basic and acidic residues" evidence="1">
    <location>
        <begin position="781"/>
        <end position="790"/>
    </location>
</feature>
<name>A0A1Y1U7W1_9TREE</name>